<protein>
    <submittedName>
        <fullName evidence="2">DUF3326 domain-containing protein</fullName>
    </submittedName>
</protein>
<dbReference type="RefSeq" id="WP_413257946.1">
    <property type="nucleotide sequence ID" value="NZ_JBHFNS010000058.1"/>
</dbReference>
<dbReference type="InterPro" id="IPR021763">
    <property type="entry name" value="DUF3326"/>
</dbReference>
<name>A0ABV4YF20_9CYAN</name>
<evidence type="ECO:0000313" key="3">
    <source>
        <dbReference type="Proteomes" id="UP001576776"/>
    </source>
</evidence>
<organism evidence="2 3">
    <name type="scientific">Floridaenema fluviatile BLCC-F154</name>
    <dbReference type="NCBI Taxonomy" id="3153640"/>
    <lineage>
        <taxon>Bacteria</taxon>
        <taxon>Bacillati</taxon>
        <taxon>Cyanobacteriota</taxon>
        <taxon>Cyanophyceae</taxon>
        <taxon>Oscillatoriophycideae</taxon>
        <taxon>Aerosakkonematales</taxon>
        <taxon>Aerosakkonemataceae</taxon>
        <taxon>Floridanema</taxon>
        <taxon>Floridanema fluviatile</taxon>
    </lineage>
</organism>
<evidence type="ECO:0000256" key="1">
    <source>
        <dbReference type="SAM" id="MobiDB-lite"/>
    </source>
</evidence>
<evidence type="ECO:0000313" key="2">
    <source>
        <dbReference type="EMBL" id="MFB2936450.1"/>
    </source>
</evidence>
<reference evidence="2 3" key="1">
    <citation type="submission" date="2024-09" db="EMBL/GenBank/DDBJ databases">
        <title>Floridaenema gen nov. (Aerosakkonemataceae, Aerosakkonematales ord. nov., Cyanobacteria) from benthic tropical and subtropical fresh waters, with the description of four new species.</title>
        <authorList>
            <person name="Moretto J.A."/>
            <person name="Berthold D.E."/>
            <person name="Lefler F.W."/>
            <person name="Huang I.-S."/>
            <person name="Laughinghouse H. IV."/>
        </authorList>
    </citation>
    <scope>NUCLEOTIDE SEQUENCE [LARGE SCALE GENOMIC DNA]</scope>
    <source>
        <strain evidence="2 3">BLCC-F154</strain>
    </source>
</reference>
<gene>
    <name evidence="2" type="ORF">ACE1B6_14460</name>
</gene>
<proteinExistence type="predicted"/>
<dbReference type="PANTHER" id="PTHR36891">
    <property type="entry name" value="OS01G0127400 PROTEIN"/>
    <property type="match status" value="1"/>
</dbReference>
<dbReference type="PANTHER" id="PTHR36891:SF1">
    <property type="entry name" value="OS01G0127400 PROTEIN"/>
    <property type="match status" value="1"/>
</dbReference>
<accession>A0ABV4YF20</accession>
<feature type="region of interest" description="Disordered" evidence="1">
    <location>
        <begin position="256"/>
        <end position="304"/>
    </location>
</feature>
<comment type="caution">
    <text evidence="2">The sequence shown here is derived from an EMBL/GenBank/DDBJ whole genome shotgun (WGS) entry which is preliminary data.</text>
</comment>
<dbReference type="Pfam" id="PF11805">
    <property type="entry name" value="DUF3326"/>
    <property type="match status" value="2"/>
</dbReference>
<feature type="compositionally biased region" description="Basic and acidic residues" evidence="1">
    <location>
        <begin position="257"/>
        <end position="289"/>
    </location>
</feature>
<dbReference type="EMBL" id="JBHFNS010000058">
    <property type="protein sequence ID" value="MFB2936450.1"/>
    <property type="molecule type" value="Genomic_DNA"/>
</dbReference>
<dbReference type="Proteomes" id="UP001576776">
    <property type="component" value="Unassembled WGS sequence"/>
</dbReference>
<keyword evidence="3" id="KW-1185">Reference proteome</keyword>
<sequence>MFERPYTVVLLVPTGIGAAIGGYAGDALPVARAIASCCDRLITHPNVLNGAMLYWPLPNAFYVEGYALDQFAAGNWGLSPVHQNRVGLILDRAIEPELQLRQLQAADAARATLGLNLTEYIVTDAPLGVELRISRSGISWGTIANPDSLLRAAEKLITQARAEAIAVVARFPEDIENAAQDNYRQGKGIDPIAGAEAVISHLIVRTFEIPCAHAPALNSYPPEPHLSPRSAAEEIGYTFLPCVLVGLSRAPQFLSRGAEEQRGRGAEGQRGRGAEGQRGRGAEGQRGGEFKTLPSPQSPVPSPQYPTDIWANQVDAVVIPATACGGSAILSFSQLGVQIIAVAENQTQIQVPPEPLGMKVLRVNSYLEALGVLVAHKAGICPSALSPAISSIRSL</sequence>